<protein>
    <submittedName>
        <fullName evidence="2">Periplasmic heavy metal sensor</fullName>
    </submittedName>
</protein>
<name>A0ABT0YRG6_9BURK</name>
<reference evidence="2" key="1">
    <citation type="submission" date="2022-05" db="EMBL/GenBank/DDBJ databases">
        <title>Schlegelella sp. nov., isolated from mangrove soil.</title>
        <authorList>
            <person name="Liu Y."/>
            <person name="Ge X."/>
            <person name="Liu W."/>
        </authorList>
    </citation>
    <scope>NUCLEOTIDE SEQUENCE</scope>
    <source>
        <strain evidence="2">S2-27</strain>
    </source>
</reference>
<dbReference type="RefSeq" id="WP_251779180.1">
    <property type="nucleotide sequence ID" value="NZ_JAMKFE010000008.1"/>
</dbReference>
<keyword evidence="3" id="KW-1185">Reference proteome</keyword>
<dbReference type="Proteomes" id="UP001165541">
    <property type="component" value="Unassembled WGS sequence"/>
</dbReference>
<sequence length="186" mass="20477">MPSRFTTLCLALVLPLAATANTDRSGHHRHDMPAQPYAGQQQREIKSLPDAEIAALLKGDGMGYAKAAELNGYPGPAHVIELADALALDDSQRAATRQLMHQHKARARELGAALVEAERQLDRAFAHRHIDERLLSTLTQRVAELQAQLRSEHLATHLAQTRLLTPQQVHRYNEMRGYAAAGGTTE</sequence>
<evidence type="ECO:0000313" key="2">
    <source>
        <dbReference type="EMBL" id="MCM5680731.1"/>
    </source>
</evidence>
<evidence type="ECO:0000313" key="3">
    <source>
        <dbReference type="Proteomes" id="UP001165541"/>
    </source>
</evidence>
<comment type="caution">
    <text evidence="2">The sequence shown here is derived from an EMBL/GenBank/DDBJ whole genome shotgun (WGS) entry which is preliminary data.</text>
</comment>
<dbReference type="EMBL" id="JAMKFE010000008">
    <property type="protein sequence ID" value="MCM5680731.1"/>
    <property type="molecule type" value="Genomic_DNA"/>
</dbReference>
<dbReference type="Gene3D" id="1.20.120.1490">
    <property type="match status" value="1"/>
</dbReference>
<organism evidence="2 3">
    <name type="scientific">Caldimonas mangrovi</name>
    <dbReference type="NCBI Taxonomy" id="2944811"/>
    <lineage>
        <taxon>Bacteria</taxon>
        <taxon>Pseudomonadati</taxon>
        <taxon>Pseudomonadota</taxon>
        <taxon>Betaproteobacteria</taxon>
        <taxon>Burkholderiales</taxon>
        <taxon>Sphaerotilaceae</taxon>
        <taxon>Caldimonas</taxon>
    </lineage>
</organism>
<feature type="signal peptide" evidence="1">
    <location>
        <begin position="1"/>
        <end position="20"/>
    </location>
</feature>
<keyword evidence="1" id="KW-0732">Signal</keyword>
<feature type="chain" id="PRO_5047175125" evidence="1">
    <location>
        <begin position="21"/>
        <end position="186"/>
    </location>
</feature>
<proteinExistence type="predicted"/>
<gene>
    <name evidence="2" type="ORF">M8A51_14490</name>
</gene>
<evidence type="ECO:0000256" key="1">
    <source>
        <dbReference type="SAM" id="SignalP"/>
    </source>
</evidence>
<accession>A0ABT0YRG6</accession>